<evidence type="ECO:0000259" key="12">
    <source>
        <dbReference type="SMART" id="SM01192"/>
    </source>
</evidence>
<evidence type="ECO:0000256" key="8">
    <source>
        <dbReference type="ARBA" id="ARBA00023239"/>
    </source>
</evidence>
<dbReference type="InterPro" id="IPR020811">
    <property type="entry name" value="Enolase_N"/>
</dbReference>
<organism evidence="14 15">
    <name type="scientific">Candidatus Jorgensenbacteria bacterium CG10_big_fil_rev_8_21_14_0_10_54_38</name>
    <dbReference type="NCBI Taxonomy" id="1974593"/>
    <lineage>
        <taxon>Bacteria</taxon>
        <taxon>Candidatus Joergenseniibacteriota</taxon>
    </lineage>
</organism>
<feature type="binding site" evidence="11">
    <location>
        <position position="234"/>
    </location>
    <ligand>
        <name>Mg(2+)</name>
        <dbReference type="ChEBI" id="CHEBI:18420"/>
    </ligand>
</feature>
<sequence>MRIEAIAVREIADSRGEPTIEVIVVSDAGKEFSASIPSGKSRGSREAYVADPAAAAQSAAKIEQAIRDKDFTSVGALDRFLIELDGTPDKSALGGNVLLGVSIAFARALAGAEGRELWLHLRGEFFANSASDALQAIFSNLVNGGAHAANNLNIQEYLVVVTPAPSVRESVAKLTAFYHDLGGWLQQSRDLSAIRLGDEGGYSIDFKDNFEPLAVLGNRIRAAHLENEFALGIDAAASGFFKNGSYTFEGKGFSSDELKAIYLNYAAREPLLMSIEDPFAEHEGKMFAALTKEMPGKLIVGDDLTVTNPALVEQYAGEGAVNAVIIKPNQAGTVTETCEAVHAARKHGAAVIVSHRSGETDDLFIIHLARACGADGVKIGAPVSHRLPKFNELTRVYP</sequence>
<evidence type="ECO:0000256" key="4">
    <source>
        <dbReference type="ARBA" id="ARBA00017068"/>
    </source>
</evidence>
<evidence type="ECO:0000256" key="11">
    <source>
        <dbReference type="PIRSR" id="PIRSR001400-3"/>
    </source>
</evidence>
<comment type="cofactor">
    <cofactor evidence="11">
        <name>Mg(2+)</name>
        <dbReference type="ChEBI" id="CHEBI:18420"/>
    </cofactor>
    <text evidence="11">Mg(2+) is required for catalysis and for stabilizing the dimer.</text>
</comment>
<dbReference type="InterPro" id="IPR036849">
    <property type="entry name" value="Enolase-like_C_sf"/>
</dbReference>
<evidence type="ECO:0000256" key="6">
    <source>
        <dbReference type="ARBA" id="ARBA00022842"/>
    </source>
</evidence>
<dbReference type="SUPFAM" id="SSF54826">
    <property type="entry name" value="Enolase N-terminal domain-like"/>
    <property type="match status" value="1"/>
</dbReference>
<feature type="binding site" evidence="10">
    <location>
        <position position="302"/>
    </location>
    <ligand>
        <name>substrate</name>
    </ligand>
</feature>
<dbReference type="SUPFAM" id="SSF51604">
    <property type="entry name" value="Enolase C-terminal domain-like"/>
    <property type="match status" value="1"/>
</dbReference>
<evidence type="ECO:0000256" key="1">
    <source>
        <dbReference type="ARBA" id="ARBA00005031"/>
    </source>
</evidence>
<dbReference type="PANTHER" id="PTHR11902">
    <property type="entry name" value="ENOLASE"/>
    <property type="match status" value="1"/>
</dbReference>
<feature type="domain" description="Enolase C-terminal TIM barrel" evidence="12">
    <location>
        <begin position="140"/>
        <end position="398"/>
    </location>
</feature>
<evidence type="ECO:0000256" key="5">
    <source>
        <dbReference type="ARBA" id="ARBA00022525"/>
    </source>
</evidence>
<dbReference type="GO" id="GO:0000287">
    <property type="term" value="F:magnesium ion binding"/>
    <property type="evidence" value="ECO:0007669"/>
    <property type="project" value="InterPro"/>
</dbReference>
<dbReference type="EC" id="4.2.1.11" evidence="3"/>
<dbReference type="SMART" id="SM01192">
    <property type="entry name" value="Enolase_C"/>
    <property type="match status" value="1"/>
</dbReference>
<dbReference type="PRINTS" id="PR00148">
    <property type="entry name" value="ENOLASE"/>
</dbReference>
<dbReference type="Proteomes" id="UP000229530">
    <property type="component" value="Unassembled WGS sequence"/>
</dbReference>
<dbReference type="InterPro" id="IPR020810">
    <property type="entry name" value="Enolase_C"/>
</dbReference>
<keyword evidence="11" id="KW-0479">Metal-binding</keyword>
<keyword evidence="8 14" id="KW-0456">Lyase</keyword>
<dbReference type="AlphaFoldDB" id="A0A2M6WGM8"/>
<dbReference type="UniPathway" id="UPA00109">
    <property type="reaction ID" value="UER00187"/>
</dbReference>
<dbReference type="Gene3D" id="3.20.20.120">
    <property type="entry name" value="Enolase-like C-terminal domain"/>
    <property type="match status" value="1"/>
</dbReference>
<feature type="active site" description="Proton donor" evidence="9">
    <location>
        <position position="199"/>
    </location>
</feature>
<gene>
    <name evidence="14" type="primary">eno</name>
    <name evidence="14" type="ORF">COU12_00485</name>
</gene>
<keyword evidence="14" id="KW-0670">Pyruvate</keyword>
<evidence type="ECO:0000256" key="9">
    <source>
        <dbReference type="PIRSR" id="PIRSR001400-1"/>
    </source>
</evidence>
<dbReference type="PANTHER" id="PTHR11902:SF1">
    <property type="entry name" value="ENOLASE"/>
    <property type="match status" value="1"/>
</dbReference>
<dbReference type="Pfam" id="PF00113">
    <property type="entry name" value="Enolase_C"/>
    <property type="match status" value="1"/>
</dbReference>
<dbReference type="InterPro" id="IPR000941">
    <property type="entry name" value="Enolase"/>
</dbReference>
<dbReference type="GO" id="GO:0006096">
    <property type="term" value="P:glycolytic process"/>
    <property type="evidence" value="ECO:0007669"/>
    <property type="project" value="UniProtKB-UniPathway"/>
</dbReference>
<evidence type="ECO:0000256" key="7">
    <source>
        <dbReference type="ARBA" id="ARBA00023152"/>
    </source>
</evidence>
<reference evidence="15" key="1">
    <citation type="submission" date="2017-09" db="EMBL/GenBank/DDBJ databases">
        <title>Depth-based differentiation of microbial function through sediment-hosted aquifers and enrichment of novel symbionts in the deep terrestrial subsurface.</title>
        <authorList>
            <person name="Probst A.J."/>
            <person name="Ladd B."/>
            <person name="Jarett J.K."/>
            <person name="Geller-Mcgrath D.E."/>
            <person name="Sieber C.M.K."/>
            <person name="Emerson J.B."/>
            <person name="Anantharaman K."/>
            <person name="Thomas B.C."/>
            <person name="Malmstrom R."/>
            <person name="Stieglmeier M."/>
            <person name="Klingl A."/>
            <person name="Woyke T."/>
            <person name="Ryan C.M."/>
            <person name="Banfield J.F."/>
        </authorList>
    </citation>
    <scope>NUCLEOTIDE SEQUENCE [LARGE SCALE GENOMIC DNA]</scope>
</reference>
<feature type="binding site" evidence="10">
    <location>
        <position position="378"/>
    </location>
    <ligand>
        <name>substrate</name>
    </ligand>
</feature>
<evidence type="ECO:0000313" key="15">
    <source>
        <dbReference type="Proteomes" id="UP000229530"/>
    </source>
</evidence>
<evidence type="ECO:0000313" key="14">
    <source>
        <dbReference type="EMBL" id="PIT91926.1"/>
    </source>
</evidence>
<feature type="domain" description="Enolase N-terminal" evidence="13">
    <location>
        <begin position="3"/>
        <end position="121"/>
    </location>
</feature>
<feature type="active site" description="Proton acceptor" evidence="9">
    <location>
        <position position="327"/>
    </location>
</feature>
<evidence type="ECO:0000256" key="2">
    <source>
        <dbReference type="ARBA" id="ARBA00009604"/>
    </source>
</evidence>
<keyword evidence="6 11" id="KW-0460">Magnesium</keyword>
<feature type="binding site" evidence="11">
    <location>
        <position position="276"/>
    </location>
    <ligand>
        <name>Mg(2+)</name>
        <dbReference type="ChEBI" id="CHEBI:18420"/>
    </ligand>
</feature>
<feature type="binding site" evidence="10">
    <location>
        <begin position="354"/>
        <end position="357"/>
    </location>
    <ligand>
        <name>substrate</name>
    </ligand>
</feature>
<feature type="binding site" evidence="10">
    <location>
        <position position="276"/>
    </location>
    <ligand>
        <name>substrate</name>
    </ligand>
</feature>
<evidence type="ECO:0000256" key="10">
    <source>
        <dbReference type="PIRSR" id="PIRSR001400-2"/>
    </source>
</evidence>
<comment type="caution">
    <text evidence="14">The sequence shown here is derived from an EMBL/GenBank/DDBJ whole genome shotgun (WGS) entry which is preliminary data.</text>
</comment>
<accession>A0A2M6WGM8</accession>
<proteinExistence type="inferred from homology"/>
<dbReference type="GO" id="GO:0004634">
    <property type="term" value="F:phosphopyruvate hydratase activity"/>
    <property type="evidence" value="ECO:0007669"/>
    <property type="project" value="UniProtKB-EC"/>
</dbReference>
<keyword evidence="7" id="KW-0324">Glycolysis</keyword>
<dbReference type="SMART" id="SM01193">
    <property type="entry name" value="Enolase_N"/>
    <property type="match status" value="1"/>
</dbReference>
<feature type="binding site" evidence="10">
    <location>
        <position position="147"/>
    </location>
    <ligand>
        <name>substrate</name>
    </ligand>
</feature>
<dbReference type="Pfam" id="PF03952">
    <property type="entry name" value="Enolase_N"/>
    <property type="match status" value="1"/>
</dbReference>
<comment type="similarity">
    <text evidence="2">Belongs to the enolase family.</text>
</comment>
<dbReference type="PIRSF" id="PIRSF001400">
    <property type="entry name" value="Enolase"/>
    <property type="match status" value="1"/>
</dbReference>
<dbReference type="Gene3D" id="3.30.390.10">
    <property type="entry name" value="Enolase-like, N-terminal domain"/>
    <property type="match status" value="1"/>
</dbReference>
<feature type="binding site" evidence="10">
    <location>
        <position position="156"/>
    </location>
    <ligand>
        <name>substrate</name>
    </ligand>
</feature>
<evidence type="ECO:0000259" key="13">
    <source>
        <dbReference type="SMART" id="SM01193"/>
    </source>
</evidence>
<keyword evidence="5" id="KW-0964">Secreted</keyword>
<evidence type="ECO:0000256" key="3">
    <source>
        <dbReference type="ARBA" id="ARBA00012058"/>
    </source>
</evidence>
<dbReference type="GO" id="GO:0000015">
    <property type="term" value="C:phosphopyruvate hydratase complex"/>
    <property type="evidence" value="ECO:0007669"/>
    <property type="project" value="InterPro"/>
</dbReference>
<dbReference type="EMBL" id="PFBE01000008">
    <property type="protein sequence ID" value="PIT91926.1"/>
    <property type="molecule type" value="Genomic_DNA"/>
</dbReference>
<feature type="binding site" evidence="11">
    <location>
        <position position="302"/>
    </location>
    <ligand>
        <name>Mg(2+)</name>
        <dbReference type="ChEBI" id="CHEBI:18420"/>
    </ligand>
</feature>
<dbReference type="InterPro" id="IPR029017">
    <property type="entry name" value="Enolase-like_N"/>
</dbReference>
<name>A0A2M6WGM8_9BACT</name>
<protein>
    <recommendedName>
        <fullName evidence="4">Enolase</fullName>
        <ecNumber evidence="3">4.2.1.11</ecNumber>
    </recommendedName>
</protein>
<comment type="pathway">
    <text evidence="1">Carbohydrate degradation; glycolysis; pyruvate from D-glyceraldehyde 3-phosphate: step 4/5.</text>
</comment>